<reference evidence="4 5" key="1">
    <citation type="submission" date="2021-03" db="EMBL/GenBank/DDBJ databases">
        <title>Genomic Encyclopedia of Type Strains, Phase IV (KMG-IV): sequencing the most valuable type-strain genomes for metagenomic binning, comparative biology and taxonomic classification.</title>
        <authorList>
            <person name="Goeker M."/>
        </authorList>
    </citation>
    <scope>NUCLEOTIDE SEQUENCE [LARGE SCALE GENOMIC DNA]</scope>
    <source>
        <strain evidence="4 5">DSM 14349</strain>
    </source>
</reference>
<dbReference type="RefSeq" id="WP_210089257.1">
    <property type="nucleotide sequence ID" value="NZ_JAGGKG010000009.1"/>
</dbReference>
<dbReference type="Proteomes" id="UP001519272">
    <property type="component" value="Unassembled WGS sequence"/>
</dbReference>
<evidence type="ECO:0000256" key="1">
    <source>
        <dbReference type="ARBA" id="ARBA00022741"/>
    </source>
</evidence>
<dbReference type="InterPro" id="IPR003593">
    <property type="entry name" value="AAA+_ATPase"/>
</dbReference>
<protein>
    <submittedName>
        <fullName evidence="4">ABC-2 type transport system ATP-binding protein</fullName>
    </submittedName>
</protein>
<keyword evidence="5" id="KW-1185">Reference proteome</keyword>
<evidence type="ECO:0000313" key="5">
    <source>
        <dbReference type="Proteomes" id="UP001519272"/>
    </source>
</evidence>
<evidence type="ECO:0000256" key="2">
    <source>
        <dbReference type="ARBA" id="ARBA00022840"/>
    </source>
</evidence>
<dbReference type="SUPFAM" id="SSF52540">
    <property type="entry name" value="P-loop containing nucleoside triphosphate hydrolases"/>
    <property type="match status" value="1"/>
</dbReference>
<evidence type="ECO:0000259" key="3">
    <source>
        <dbReference type="PROSITE" id="PS50893"/>
    </source>
</evidence>
<evidence type="ECO:0000313" key="4">
    <source>
        <dbReference type="EMBL" id="MBP1905638.1"/>
    </source>
</evidence>
<dbReference type="InterPro" id="IPR027417">
    <property type="entry name" value="P-loop_NTPase"/>
</dbReference>
<dbReference type="InterPro" id="IPR003439">
    <property type="entry name" value="ABC_transporter-like_ATP-bd"/>
</dbReference>
<dbReference type="CDD" id="cd03230">
    <property type="entry name" value="ABC_DR_subfamily_A"/>
    <property type="match status" value="1"/>
</dbReference>
<name>A0ABS4FTH0_9BACL</name>
<dbReference type="PANTHER" id="PTHR43158:SF5">
    <property type="entry name" value="ABC TRANSPORTER, ATP-BINDING PROTEIN"/>
    <property type="match status" value="1"/>
</dbReference>
<dbReference type="EMBL" id="JAGGKG010000009">
    <property type="protein sequence ID" value="MBP1905638.1"/>
    <property type="molecule type" value="Genomic_DNA"/>
</dbReference>
<keyword evidence="2 4" id="KW-0067">ATP-binding</keyword>
<keyword evidence="1" id="KW-0547">Nucleotide-binding</keyword>
<dbReference type="PROSITE" id="PS50893">
    <property type="entry name" value="ABC_TRANSPORTER_2"/>
    <property type="match status" value="1"/>
</dbReference>
<dbReference type="GO" id="GO:0005524">
    <property type="term" value="F:ATP binding"/>
    <property type="evidence" value="ECO:0007669"/>
    <property type="project" value="UniProtKB-KW"/>
</dbReference>
<gene>
    <name evidence="4" type="ORF">J2Z32_002268</name>
</gene>
<accession>A0ABS4FTH0</accession>
<dbReference type="PANTHER" id="PTHR43158">
    <property type="entry name" value="SKFA PEPTIDE EXPORT ATP-BINDING PROTEIN SKFE"/>
    <property type="match status" value="1"/>
</dbReference>
<dbReference type="Gene3D" id="3.40.50.300">
    <property type="entry name" value="P-loop containing nucleotide triphosphate hydrolases"/>
    <property type="match status" value="1"/>
</dbReference>
<dbReference type="Pfam" id="PF00005">
    <property type="entry name" value="ABC_tran"/>
    <property type="match status" value="1"/>
</dbReference>
<proteinExistence type="predicted"/>
<organism evidence="4 5">
    <name type="scientific">Paenibacillus turicensis</name>
    <dbReference type="NCBI Taxonomy" id="160487"/>
    <lineage>
        <taxon>Bacteria</taxon>
        <taxon>Bacillati</taxon>
        <taxon>Bacillota</taxon>
        <taxon>Bacilli</taxon>
        <taxon>Bacillales</taxon>
        <taxon>Paenibacillaceae</taxon>
        <taxon>Paenibacillus</taxon>
    </lineage>
</organism>
<sequence>MTTNVIEVKGLTKKYKKMTAVDNLSFQLKPNVIYGLIGKNGAGKTTLLSMLTSQLLPSSGAISIFGESPYENLQVQNKLCFIKESQKYPEHFLISDVLEICAHLYVNWDAQYASKLVTGFKLPLKNKMGKLSRGQLSAVGIVIGLASRAPITILDEPYVGLDVANRSYFYSELIEDYANFPRTFILSTHLIDEVSDLLEHILVIDCGKLILQEEVEKLQQSSFYVSGAVNQVNQFIQQYNCQTLHSETLGDTMTVIISGGLTKEMSTSGNLNALTFAPVPLQKLIVYTTRAVHGKKGVKLYE</sequence>
<feature type="domain" description="ABC transporter" evidence="3">
    <location>
        <begin position="6"/>
        <end position="231"/>
    </location>
</feature>
<comment type="caution">
    <text evidence="4">The sequence shown here is derived from an EMBL/GenBank/DDBJ whole genome shotgun (WGS) entry which is preliminary data.</text>
</comment>
<dbReference type="SMART" id="SM00382">
    <property type="entry name" value="AAA"/>
    <property type="match status" value="1"/>
</dbReference>